<gene>
    <name evidence="3" type="ORF">GCM10007874_39110</name>
</gene>
<evidence type="ECO:0000259" key="2">
    <source>
        <dbReference type="Pfam" id="PF00892"/>
    </source>
</evidence>
<reference evidence="4" key="1">
    <citation type="journal article" date="2019" name="Int. J. Syst. Evol. Microbiol.">
        <title>The Global Catalogue of Microorganisms (GCM) 10K type strain sequencing project: providing services to taxonomists for standard genome sequencing and annotation.</title>
        <authorList>
            <consortium name="The Broad Institute Genomics Platform"/>
            <consortium name="The Broad Institute Genome Sequencing Center for Infectious Disease"/>
            <person name="Wu L."/>
            <person name="Ma J."/>
        </authorList>
    </citation>
    <scope>NUCLEOTIDE SEQUENCE [LARGE SCALE GENOMIC DNA]</scope>
    <source>
        <strain evidence="4">NBRC 101365</strain>
    </source>
</reference>
<feature type="transmembrane region" description="Helical" evidence="1">
    <location>
        <begin position="148"/>
        <end position="167"/>
    </location>
</feature>
<dbReference type="PANTHER" id="PTHR22911">
    <property type="entry name" value="ACYL-MALONYL CONDENSING ENZYME-RELATED"/>
    <property type="match status" value="1"/>
</dbReference>
<keyword evidence="4" id="KW-1185">Reference proteome</keyword>
<feature type="transmembrane region" description="Helical" evidence="1">
    <location>
        <begin position="70"/>
        <end position="90"/>
    </location>
</feature>
<dbReference type="InterPro" id="IPR000620">
    <property type="entry name" value="EamA_dom"/>
</dbReference>
<feature type="transmembrane region" description="Helical" evidence="1">
    <location>
        <begin position="39"/>
        <end position="58"/>
    </location>
</feature>
<name>A0ABQ6CQB5_9HYPH</name>
<proteinExistence type="predicted"/>
<dbReference type="InterPro" id="IPR037185">
    <property type="entry name" value="EmrE-like"/>
</dbReference>
<feature type="transmembrane region" description="Helical" evidence="1">
    <location>
        <begin position="260"/>
        <end position="279"/>
    </location>
</feature>
<feature type="transmembrane region" description="Helical" evidence="1">
    <location>
        <begin position="124"/>
        <end position="142"/>
    </location>
</feature>
<dbReference type="RefSeq" id="WP_284313971.1">
    <property type="nucleotide sequence ID" value="NZ_BSPC01000036.1"/>
</dbReference>
<protein>
    <recommendedName>
        <fullName evidence="2">EamA domain-containing protein</fullName>
    </recommendedName>
</protein>
<organism evidence="3 4">
    <name type="scientific">Labrys miyagiensis</name>
    <dbReference type="NCBI Taxonomy" id="346912"/>
    <lineage>
        <taxon>Bacteria</taxon>
        <taxon>Pseudomonadati</taxon>
        <taxon>Pseudomonadota</taxon>
        <taxon>Alphaproteobacteria</taxon>
        <taxon>Hyphomicrobiales</taxon>
        <taxon>Xanthobacteraceae</taxon>
        <taxon>Labrys</taxon>
    </lineage>
</organism>
<dbReference type="EMBL" id="BSPC01000036">
    <property type="protein sequence ID" value="GLS20894.1"/>
    <property type="molecule type" value="Genomic_DNA"/>
</dbReference>
<feature type="domain" description="EamA" evidence="2">
    <location>
        <begin position="149"/>
        <end position="274"/>
    </location>
</feature>
<feature type="transmembrane region" description="Helical" evidence="1">
    <location>
        <begin position="179"/>
        <end position="199"/>
    </location>
</feature>
<keyword evidence="1" id="KW-0472">Membrane</keyword>
<dbReference type="Proteomes" id="UP001156882">
    <property type="component" value="Unassembled WGS sequence"/>
</dbReference>
<feature type="transmembrane region" description="Helical" evidence="1">
    <location>
        <begin position="205"/>
        <end position="225"/>
    </location>
</feature>
<feature type="transmembrane region" description="Helical" evidence="1">
    <location>
        <begin position="96"/>
        <end position="117"/>
    </location>
</feature>
<accession>A0ABQ6CQB5</accession>
<keyword evidence="1" id="KW-1133">Transmembrane helix</keyword>
<sequence>MNPAQYRLGLLLVTGSAIAWSMAGFFTRLIPLDTWTLLAWRGIFGGIGIGAVIVGLEGRKAWRGFASMGWPAWIFALVSALGMVLFITSLRHTTVAHVAVIYATIPIVAAAVAWFTLRERPTGSAILASLAALAGVCVMVGLSREGGLFGDLLAFAMTSTMAVMMVIARKYQGIPVTQAACLSALLSALVCWPLGNPLAVSAHELWLLALFGLVNSALGLTLFTLGARYLPPIETALIGSLDAPLAPLWVWLMFGETPGAGTLIGGLIVFVAVAAHILLSATRRSVPGTAGP</sequence>
<keyword evidence="1" id="KW-0812">Transmembrane</keyword>
<comment type="caution">
    <text evidence="3">The sequence shown here is derived from an EMBL/GenBank/DDBJ whole genome shotgun (WGS) entry which is preliminary data.</text>
</comment>
<dbReference type="PANTHER" id="PTHR22911:SF135">
    <property type="entry name" value="BLR4310 PROTEIN"/>
    <property type="match status" value="1"/>
</dbReference>
<evidence type="ECO:0000313" key="4">
    <source>
        <dbReference type="Proteomes" id="UP001156882"/>
    </source>
</evidence>
<dbReference type="Pfam" id="PF00892">
    <property type="entry name" value="EamA"/>
    <property type="match status" value="2"/>
</dbReference>
<evidence type="ECO:0000313" key="3">
    <source>
        <dbReference type="EMBL" id="GLS20894.1"/>
    </source>
</evidence>
<evidence type="ECO:0000256" key="1">
    <source>
        <dbReference type="SAM" id="Phobius"/>
    </source>
</evidence>
<dbReference type="SUPFAM" id="SSF103481">
    <property type="entry name" value="Multidrug resistance efflux transporter EmrE"/>
    <property type="match status" value="2"/>
</dbReference>
<feature type="domain" description="EamA" evidence="2">
    <location>
        <begin position="8"/>
        <end position="140"/>
    </location>
</feature>